<evidence type="ECO:0000256" key="3">
    <source>
        <dbReference type="ARBA" id="ARBA00022628"/>
    </source>
</evidence>
<dbReference type="GO" id="GO:0004748">
    <property type="term" value="F:ribonucleoside-diphosphate reductase activity, thioredoxin disulfide as acceptor"/>
    <property type="evidence" value="ECO:0007669"/>
    <property type="project" value="UniProtKB-EC"/>
</dbReference>
<dbReference type="GO" id="GO:0031419">
    <property type="term" value="F:cobalamin binding"/>
    <property type="evidence" value="ECO:0007669"/>
    <property type="project" value="UniProtKB-KW"/>
</dbReference>
<comment type="catalytic activity">
    <reaction evidence="9 10">
        <text>a 2'-deoxyribonucleoside 5'-diphosphate + [thioredoxin]-disulfide + H2O = a ribonucleoside 5'-diphosphate + [thioredoxin]-dithiol</text>
        <dbReference type="Rhea" id="RHEA:23252"/>
        <dbReference type="Rhea" id="RHEA-COMP:10698"/>
        <dbReference type="Rhea" id="RHEA-COMP:10700"/>
        <dbReference type="ChEBI" id="CHEBI:15377"/>
        <dbReference type="ChEBI" id="CHEBI:29950"/>
        <dbReference type="ChEBI" id="CHEBI:50058"/>
        <dbReference type="ChEBI" id="CHEBI:57930"/>
        <dbReference type="ChEBI" id="CHEBI:73316"/>
        <dbReference type="EC" id="1.17.4.1"/>
    </reaction>
</comment>
<dbReference type="PANTHER" id="PTHR43371">
    <property type="entry name" value="VITAMIN B12-DEPENDENT RIBONUCLEOTIDE REDUCTASE"/>
    <property type="match status" value="1"/>
</dbReference>
<dbReference type="InterPro" id="IPR050862">
    <property type="entry name" value="RdRp_reductase_class-2"/>
</dbReference>
<evidence type="ECO:0000256" key="11">
    <source>
        <dbReference type="SAM" id="MobiDB-lite"/>
    </source>
</evidence>
<accession>A0A368X7S0</accession>
<name>A0A368X7S0_MARNT</name>
<evidence type="ECO:0000256" key="9">
    <source>
        <dbReference type="ARBA" id="ARBA00047754"/>
    </source>
</evidence>
<comment type="caution">
    <text evidence="13">The sequence shown here is derived from an EMBL/GenBank/DDBJ whole genome shotgun (WGS) entry which is preliminary data.</text>
</comment>
<dbReference type="PANTHER" id="PTHR43371:SF1">
    <property type="entry name" value="RIBONUCLEOSIDE-DIPHOSPHATE REDUCTASE"/>
    <property type="match status" value="1"/>
</dbReference>
<keyword evidence="6 10" id="KW-0560">Oxidoreductase</keyword>
<keyword evidence="7" id="KW-1015">Disulfide bond</keyword>
<dbReference type="Proteomes" id="UP000253647">
    <property type="component" value="Unassembled WGS sequence"/>
</dbReference>
<comment type="function">
    <text evidence="10">Catalyzes the reduction of ribonucleotides to deoxyribonucleotides. May function to provide a pool of deoxyribonucleotide precursors for DNA repair during oxygen limitation and/or for immediate growth after restoration of oxygen.</text>
</comment>
<dbReference type="Gene3D" id="3.20.70.20">
    <property type="match status" value="1"/>
</dbReference>
<keyword evidence="3 10" id="KW-0846">Cobalamin</keyword>
<evidence type="ECO:0000313" key="13">
    <source>
        <dbReference type="EMBL" id="RCW64051.1"/>
    </source>
</evidence>
<comment type="similarity">
    <text evidence="2 10">Belongs to the ribonucleoside diphosphate reductase class-2 family.</text>
</comment>
<evidence type="ECO:0000256" key="1">
    <source>
        <dbReference type="ARBA" id="ARBA00001922"/>
    </source>
</evidence>
<gene>
    <name evidence="13" type="ORF">DET61_11692</name>
</gene>
<dbReference type="RefSeq" id="WP_114435162.1">
    <property type="nucleotide sequence ID" value="NZ_QPJI01000016.1"/>
</dbReference>
<organism evidence="13 14">
    <name type="scientific">Marinobacter nauticus</name>
    <name type="common">Marinobacter hydrocarbonoclasticus</name>
    <name type="synonym">Marinobacter aquaeolei</name>
    <dbReference type="NCBI Taxonomy" id="2743"/>
    <lineage>
        <taxon>Bacteria</taxon>
        <taxon>Pseudomonadati</taxon>
        <taxon>Pseudomonadota</taxon>
        <taxon>Gammaproteobacteria</taxon>
        <taxon>Pseudomonadales</taxon>
        <taxon>Marinobacteraceae</taxon>
        <taxon>Marinobacter</taxon>
    </lineage>
</organism>
<evidence type="ECO:0000256" key="10">
    <source>
        <dbReference type="RuleBase" id="RU364064"/>
    </source>
</evidence>
<sequence length="962" mass="106484">MNMISDQQISLDVILEKYAKGAEKNLKRVADAKESIFERVSEALASVESSDQKQKVKEDFIWAYRNGLIPAGRVASAAGTDIKATLINCFVQPVGDAIQGVVNGKPGIYDALRQAAETMRRGGGVGYQFGDIRPRGAFVKGTASSASGPVSYMHVFDKSCQTVESAGSRRGAQMGVLRIDHPDIEEFVNAKQTKGSLTNFNISVGVTEEFMQALVAGKDFELYHDAEPSEEYKEEFPGVYKREDGMWVYRRIESQALWDAIMQNTYDAAEPGVVFLTNMNRDNNLWYCELIEATNPCGEQPLPSYGCCCLSSVNLTAFVDAPFQSSASFDFERFAKVVRTGVRTLDNVLELTYWPLDEQRQEAMNKRRVGLGYTGLGDALIMLGLRYDDDAGRAIAEQITRVMRDEAYRASVELAKEKGAFPLFDAEKYLASGFAKRLPKDLRSAIKKHGIRNSHLLSIAPTGTISLAFADNASNGLEPAFSWFYDRKKRLADGGHQMYRVEDHAFRVYRESMGVEESDDEGVKRLAANLPESFVSALQIRAIDHMKMMAVIQPYVDSSLSKTVNVPADYPFEDFKDLYLEAWKSGLKGLATFRPNSVTGSVLSTSEEKQDLDQDDPDRRIHLDKTPEPALASLRWPSRPETPAGNPSMTYTVNKPNNPFAVFIGHLENGEKKPFEVWVNGAEQPRGIGALAKTLSTDMRSFDRKWLQMKLEALSRTSGDAFEMAFPPKGEATLVPSATAALARLIEYRCNELGTFDNLNDAESPMVDALFSKKEPKSGTDGTLSWTVDVKNPATGDDFVLFMKELVMPDGSHRPYSVWMAGKYPEAFDGLCKSLSIDMRIIDPAWIAKKLRSLTKFKEAQEDFLAREPGSEKQLNQPSTVAYVAKLILHRYKLLGILNEEGYPKEDMGVMDTANAEGVADVAKAAVKVTPGKECPECGNHAMIKKDGCDFCTSCGHIGSCG</sequence>
<dbReference type="GO" id="GO:0000166">
    <property type="term" value="F:nucleotide binding"/>
    <property type="evidence" value="ECO:0007669"/>
    <property type="project" value="UniProtKB-KW"/>
</dbReference>
<reference evidence="13 14" key="1">
    <citation type="submission" date="2018-07" db="EMBL/GenBank/DDBJ databases">
        <title>Freshwater and sediment microbial communities from various areas in North America, analyzing microbe dynamics in response to fracking.</title>
        <authorList>
            <person name="Lamendella R."/>
        </authorList>
    </citation>
    <scope>NUCLEOTIDE SEQUENCE [LARGE SCALE GENOMIC DNA]</scope>
    <source>
        <strain evidence="13 14">105B</strain>
    </source>
</reference>
<dbReference type="SUPFAM" id="SSF51998">
    <property type="entry name" value="PFL-like glycyl radical enzymes"/>
    <property type="match status" value="1"/>
</dbReference>
<dbReference type="GO" id="GO:0071897">
    <property type="term" value="P:DNA biosynthetic process"/>
    <property type="evidence" value="ECO:0007669"/>
    <property type="project" value="UniProtKB-KW"/>
</dbReference>
<evidence type="ECO:0000256" key="8">
    <source>
        <dbReference type="ARBA" id="ARBA00023285"/>
    </source>
</evidence>
<feature type="region of interest" description="Disordered" evidence="11">
    <location>
        <begin position="601"/>
        <end position="647"/>
    </location>
</feature>
<protein>
    <recommendedName>
        <fullName evidence="10">Vitamin B12-dependent ribonucleotide reductase</fullName>
        <ecNumber evidence="10">1.17.4.1</ecNumber>
    </recommendedName>
</protein>
<evidence type="ECO:0000256" key="6">
    <source>
        <dbReference type="ARBA" id="ARBA00023002"/>
    </source>
</evidence>
<comment type="cofactor">
    <cofactor evidence="1 10">
        <name>adenosylcob(III)alamin</name>
        <dbReference type="ChEBI" id="CHEBI:18408"/>
    </cofactor>
</comment>
<keyword evidence="5 10" id="KW-0547">Nucleotide-binding</keyword>
<feature type="domain" description="Ribonucleotide reductase large subunit C-terminal" evidence="12">
    <location>
        <begin position="88"/>
        <end position="592"/>
    </location>
</feature>
<keyword evidence="8 10" id="KW-0170">Cobalt</keyword>
<dbReference type="PRINTS" id="PR01183">
    <property type="entry name" value="RIBORDTASEM1"/>
</dbReference>
<dbReference type="CDD" id="cd02888">
    <property type="entry name" value="RNR_II_dimer"/>
    <property type="match status" value="1"/>
</dbReference>
<keyword evidence="4 10" id="KW-0237">DNA synthesis</keyword>
<dbReference type="InterPro" id="IPR013344">
    <property type="entry name" value="RNR_NrdJ/NrdZ"/>
</dbReference>
<dbReference type="AlphaFoldDB" id="A0A368X7S0"/>
<evidence type="ECO:0000256" key="5">
    <source>
        <dbReference type="ARBA" id="ARBA00022741"/>
    </source>
</evidence>
<feature type="compositionally biased region" description="Basic and acidic residues" evidence="11">
    <location>
        <begin position="606"/>
        <end position="627"/>
    </location>
</feature>
<dbReference type="InterPro" id="IPR000788">
    <property type="entry name" value="RNR_lg_C"/>
</dbReference>
<evidence type="ECO:0000256" key="4">
    <source>
        <dbReference type="ARBA" id="ARBA00022634"/>
    </source>
</evidence>
<proteinExistence type="inferred from homology"/>
<evidence type="ECO:0000313" key="14">
    <source>
        <dbReference type="Proteomes" id="UP000253647"/>
    </source>
</evidence>
<evidence type="ECO:0000259" key="12">
    <source>
        <dbReference type="Pfam" id="PF02867"/>
    </source>
</evidence>
<dbReference type="Pfam" id="PF02867">
    <property type="entry name" value="Ribonuc_red_lgC"/>
    <property type="match status" value="1"/>
</dbReference>
<dbReference type="EMBL" id="QPJI01000016">
    <property type="protein sequence ID" value="RCW64051.1"/>
    <property type="molecule type" value="Genomic_DNA"/>
</dbReference>
<evidence type="ECO:0000256" key="7">
    <source>
        <dbReference type="ARBA" id="ARBA00023157"/>
    </source>
</evidence>
<dbReference type="EC" id="1.17.4.1" evidence="10"/>
<dbReference type="NCBIfam" id="TIGR02504">
    <property type="entry name" value="NrdJ_Z"/>
    <property type="match status" value="1"/>
</dbReference>
<evidence type="ECO:0000256" key="2">
    <source>
        <dbReference type="ARBA" id="ARBA00007405"/>
    </source>
</evidence>